<dbReference type="AlphaFoldDB" id="A0A2P2QYG9"/>
<accession>A0A2P2QYG9</accession>
<evidence type="ECO:0000313" key="1">
    <source>
        <dbReference type="EMBL" id="MBX72040.1"/>
    </source>
</evidence>
<name>A0A2P2QYG9_RHIMU</name>
<sequence length="38" mass="4125">MGTGLYCLLSISICIIPKCQSSCSALHLNSEIQSLFSY</sequence>
<proteinExistence type="predicted"/>
<protein>
    <submittedName>
        <fullName evidence="1">Uncharacterized protein</fullName>
    </submittedName>
</protein>
<organism evidence="1">
    <name type="scientific">Rhizophora mucronata</name>
    <name type="common">Asiatic mangrove</name>
    <dbReference type="NCBI Taxonomy" id="61149"/>
    <lineage>
        <taxon>Eukaryota</taxon>
        <taxon>Viridiplantae</taxon>
        <taxon>Streptophyta</taxon>
        <taxon>Embryophyta</taxon>
        <taxon>Tracheophyta</taxon>
        <taxon>Spermatophyta</taxon>
        <taxon>Magnoliopsida</taxon>
        <taxon>eudicotyledons</taxon>
        <taxon>Gunneridae</taxon>
        <taxon>Pentapetalae</taxon>
        <taxon>rosids</taxon>
        <taxon>fabids</taxon>
        <taxon>Malpighiales</taxon>
        <taxon>Rhizophoraceae</taxon>
        <taxon>Rhizophora</taxon>
    </lineage>
</organism>
<dbReference type="EMBL" id="GGEC01091556">
    <property type="protein sequence ID" value="MBX72040.1"/>
    <property type="molecule type" value="Transcribed_RNA"/>
</dbReference>
<reference evidence="1" key="1">
    <citation type="submission" date="2018-02" db="EMBL/GenBank/DDBJ databases">
        <title>Rhizophora mucronata_Transcriptome.</title>
        <authorList>
            <person name="Meera S.P."/>
            <person name="Sreeshan A."/>
            <person name="Augustine A."/>
        </authorList>
    </citation>
    <scope>NUCLEOTIDE SEQUENCE</scope>
    <source>
        <tissue evidence="1">Leaf</tissue>
    </source>
</reference>